<organism evidence="1">
    <name type="scientific">Myoviridae sp. ct7zc7</name>
    <dbReference type="NCBI Taxonomy" id="2826620"/>
    <lineage>
        <taxon>Viruses</taxon>
        <taxon>Duplodnaviria</taxon>
        <taxon>Heunggongvirae</taxon>
        <taxon>Uroviricota</taxon>
        <taxon>Caudoviricetes</taxon>
    </lineage>
</organism>
<sequence>MANFDISGARFNEQLRMLETTDPVHADLMNAMFGQLIENDVAMRDAVSVFAKSKNEQALFLLNLRRTGKRYGVHFDAYSVSPASTGTRLYDAVGKVATPSTDSVRGINDFEGESVFYGLEVNGYVDTDGEFVVQYIKGIDNEFSRTDEDKDVYMLYLTQWIQMEVTATGENIILSDENHPGSFPEGAAIRPDKSVRPFVPIAKYMAWDDSSWIPHSISGKTVNHNQSHNSMITRFRKKGTQYCGTTAQDKAHLDNLFMVAFATRHTQSIMTGCTSYYYQYKASVQEADVERIIITKAQASNLIVGSIVSIGNATSLSDGTPYIDRGVSGMHAKANRVKITSIEEYDESNSAVYVDNGGVKFSTASTMIDDSVESPTYISTMPWRTGTCDNVLGSCGSPVSNTNSKYPYILFGVEMFLGFYEVISNVIMKITNHVMTPQICYDCTKLATSVTEDYVPVGYSVADTDATWKYISKLGYDPDNPCVRHGVEVNASSSTGYADGQYTNDLDATSDATREWLSGGALRYGASAGRFSAALGIALSGAHWTCAARLSASGRCAQSAA</sequence>
<evidence type="ECO:0000313" key="1">
    <source>
        <dbReference type="EMBL" id="DAE21947.1"/>
    </source>
</evidence>
<accession>A0A8S5QT18</accession>
<protein>
    <submittedName>
        <fullName evidence="1">Tail collar fiber protein</fullName>
    </submittedName>
</protein>
<proteinExistence type="predicted"/>
<reference evidence="1" key="1">
    <citation type="journal article" date="2021" name="Proc. Natl. Acad. Sci. U.S.A.">
        <title>A Catalog of Tens of Thousands of Viruses from Human Metagenomes Reveals Hidden Associations with Chronic Diseases.</title>
        <authorList>
            <person name="Tisza M.J."/>
            <person name="Buck C.B."/>
        </authorList>
    </citation>
    <scope>NUCLEOTIDE SEQUENCE</scope>
    <source>
        <strain evidence="1">Ct7zc7</strain>
    </source>
</reference>
<dbReference type="EMBL" id="BK015722">
    <property type="protein sequence ID" value="DAE21947.1"/>
    <property type="molecule type" value="Genomic_DNA"/>
</dbReference>
<name>A0A8S5QT18_9CAUD</name>